<dbReference type="GeneID" id="98914005"/>
<dbReference type="Proteomes" id="UP000295515">
    <property type="component" value="Unassembled WGS sequence"/>
</dbReference>
<keyword evidence="1" id="KW-0131">Cell cycle</keyword>
<proteinExistence type="predicted"/>
<dbReference type="AlphaFoldDB" id="A0A4R3ZBP6"/>
<protein>
    <submittedName>
        <fullName evidence="1">Cell division protein FtsL</fullName>
    </submittedName>
</protein>
<dbReference type="EMBL" id="SMCQ01000001">
    <property type="protein sequence ID" value="TCW02876.1"/>
    <property type="molecule type" value="Genomic_DNA"/>
</dbReference>
<comment type="caution">
    <text evidence="1">The sequence shown here is derived from an EMBL/GenBank/DDBJ whole genome shotgun (WGS) entry which is preliminary data.</text>
</comment>
<keyword evidence="1" id="KW-0132">Cell division</keyword>
<gene>
    <name evidence="1" type="ORF">EDD60_101180</name>
</gene>
<evidence type="ECO:0000313" key="2">
    <source>
        <dbReference type="Proteomes" id="UP000295515"/>
    </source>
</evidence>
<dbReference type="GO" id="GO:0051301">
    <property type="term" value="P:cell division"/>
    <property type="evidence" value="ECO:0007669"/>
    <property type="project" value="UniProtKB-KW"/>
</dbReference>
<dbReference type="RefSeq" id="WP_229105362.1">
    <property type="nucleotide sequence ID" value="NZ_CAUWFI010000002.1"/>
</dbReference>
<organism evidence="1 2">
    <name type="scientific">Longibaculum muris</name>
    <dbReference type="NCBI Taxonomy" id="1796628"/>
    <lineage>
        <taxon>Bacteria</taxon>
        <taxon>Bacillati</taxon>
        <taxon>Bacillota</taxon>
        <taxon>Erysipelotrichia</taxon>
        <taxon>Erysipelotrichales</taxon>
        <taxon>Coprobacillaceae</taxon>
        <taxon>Longibaculum</taxon>
    </lineage>
</organism>
<reference evidence="1 2" key="1">
    <citation type="submission" date="2019-03" db="EMBL/GenBank/DDBJ databases">
        <title>Genomic Encyclopedia of Type Strains, Phase IV (KMG-IV): sequencing the most valuable type-strain genomes for metagenomic binning, comparative biology and taxonomic classification.</title>
        <authorList>
            <person name="Goeker M."/>
        </authorList>
    </citation>
    <scope>NUCLEOTIDE SEQUENCE [LARGE SCALE GENOMIC DNA]</scope>
    <source>
        <strain evidence="1 2">DSM 29487</strain>
    </source>
</reference>
<sequence>MKKNKKKETRFVRFSRRLFMFSFAVFVLGIVALNSYESTLNIHCAKLEKQIASIESDIDGLDMKKLELASFSRIESIAEEKGYKYKQSTATAAVVGVPRE</sequence>
<name>A0A4R3ZBP6_9FIRM</name>
<evidence type="ECO:0000313" key="1">
    <source>
        <dbReference type="EMBL" id="TCW02876.1"/>
    </source>
</evidence>
<keyword evidence="2" id="KW-1185">Reference proteome</keyword>
<accession>A0A4R3ZBP6</accession>